<reference evidence="11 12" key="1">
    <citation type="submission" date="2017-05" db="EMBL/GenBank/DDBJ databases">
        <title>The Genome Sequence of Enterococcus faecium 2D5_DIV0622.</title>
        <authorList>
            <consortium name="The Broad Institute Genomics Platform"/>
            <consortium name="The Broad Institute Genomic Center for Infectious Diseases"/>
            <person name="Earl A."/>
            <person name="Manson A."/>
            <person name="Schwartman J."/>
            <person name="Gilmore M."/>
            <person name="Abouelleil A."/>
            <person name="Cao P."/>
            <person name="Chapman S."/>
            <person name="Cusick C."/>
            <person name="Shea T."/>
            <person name="Young S."/>
            <person name="Neafsey D."/>
            <person name="Nusbaum C."/>
            <person name="Birren B."/>
        </authorList>
    </citation>
    <scope>NUCLEOTIDE SEQUENCE [LARGE SCALE GENOMIC DNA]</scope>
    <source>
        <strain evidence="11 12">2D5_DIV0622</strain>
    </source>
</reference>
<dbReference type="InterPro" id="IPR014746">
    <property type="entry name" value="Gln_synth/guanido_kin_cat_dom"/>
</dbReference>
<protein>
    <recommendedName>
        <fullName evidence="2 9">Glutamate--cysteine ligase</fullName>
        <ecNumber evidence="2 9">6.3.2.2</ecNumber>
    </recommendedName>
</protein>
<accession>A0A200HPE8</accession>
<proteinExistence type="inferred from homology"/>
<evidence type="ECO:0000256" key="7">
    <source>
        <dbReference type="ARBA" id="ARBA00048819"/>
    </source>
</evidence>
<dbReference type="GO" id="GO:0005524">
    <property type="term" value="F:ATP binding"/>
    <property type="evidence" value="ECO:0007669"/>
    <property type="project" value="UniProtKB-KW"/>
</dbReference>
<dbReference type="UniPathway" id="UPA00142">
    <property type="reaction ID" value="UER00209"/>
</dbReference>
<dbReference type="PANTHER" id="PTHR38761">
    <property type="entry name" value="GLUTAMATE--CYSTEINE LIGASE"/>
    <property type="match status" value="1"/>
</dbReference>
<evidence type="ECO:0000256" key="4">
    <source>
        <dbReference type="ARBA" id="ARBA00022684"/>
    </source>
</evidence>
<name>A0A200HPE8_9ENTE</name>
<evidence type="ECO:0000256" key="2">
    <source>
        <dbReference type="ARBA" id="ARBA00012220"/>
    </source>
</evidence>
<sequence length="262" mass="30572">MSYSELLHKAAIRPFLLEMRIGLEKESQRVDLAGNLAQSDHPKTLGSRTFHPYIQTDFAETQVELITPVTNSPKEALRKLAMIHDVIYRSMDPEEMLWPLSMPPALPDDEEQIMIAKLKTKEDVLYRRYLAKVYGKRKQMVSGIHVNIELGQKFMETLHQLENSPMSLDAFRTQVYLHLAQQYLHYRYVYTYLFGASPLPEKNYCLSDAPHDYVRSIRNSKAGYQNKEALQVSFESFNQYRQDLKQLVQQGKLIEEKEFYSA</sequence>
<dbReference type="GO" id="GO:0004357">
    <property type="term" value="F:glutamate-cysteine ligase activity"/>
    <property type="evidence" value="ECO:0007669"/>
    <property type="project" value="UniProtKB-EC"/>
</dbReference>
<evidence type="ECO:0000256" key="9">
    <source>
        <dbReference type="RuleBase" id="RU004391"/>
    </source>
</evidence>
<keyword evidence="3 8" id="KW-0436">Ligase</keyword>
<dbReference type="EC" id="6.3.2.2" evidence="2 9"/>
<dbReference type="Pfam" id="PF04262">
    <property type="entry name" value="Glu_cys_ligase"/>
    <property type="match status" value="1"/>
</dbReference>
<dbReference type="InterPro" id="IPR006334">
    <property type="entry name" value="Glut_cys_ligase"/>
</dbReference>
<dbReference type="GO" id="GO:0006750">
    <property type="term" value="P:glutathione biosynthetic process"/>
    <property type="evidence" value="ECO:0007669"/>
    <property type="project" value="UniProtKB-UniPathway"/>
</dbReference>
<dbReference type="EMBL" id="NIBL01000004">
    <property type="protein sequence ID" value="OUZ14574.1"/>
    <property type="molecule type" value="Genomic_DNA"/>
</dbReference>
<evidence type="ECO:0000256" key="1">
    <source>
        <dbReference type="ARBA" id="ARBA00005006"/>
    </source>
</evidence>
<evidence type="ECO:0000313" key="11">
    <source>
        <dbReference type="EMBL" id="OUZ14574.1"/>
    </source>
</evidence>
<evidence type="ECO:0000256" key="8">
    <source>
        <dbReference type="RuleBase" id="RU003544"/>
    </source>
</evidence>
<feature type="domain" description="Glutamate--cysteine ligase" evidence="10">
    <location>
        <begin position="7"/>
        <end position="250"/>
    </location>
</feature>
<evidence type="ECO:0000313" key="12">
    <source>
        <dbReference type="Proteomes" id="UP000196503"/>
    </source>
</evidence>
<feature type="non-terminal residue" evidence="11">
    <location>
        <position position="262"/>
    </location>
</feature>
<dbReference type="AlphaFoldDB" id="A0A200HPE8"/>
<dbReference type="GO" id="GO:0005829">
    <property type="term" value="C:cytosol"/>
    <property type="evidence" value="ECO:0007669"/>
    <property type="project" value="TreeGrafter"/>
</dbReference>
<evidence type="ECO:0000259" key="10">
    <source>
        <dbReference type="Pfam" id="PF04262"/>
    </source>
</evidence>
<dbReference type="Gene3D" id="3.30.590.20">
    <property type="match status" value="1"/>
</dbReference>
<evidence type="ECO:0000256" key="6">
    <source>
        <dbReference type="ARBA" id="ARBA00022840"/>
    </source>
</evidence>
<dbReference type="Proteomes" id="UP000196503">
    <property type="component" value="Unassembled WGS sequence"/>
</dbReference>
<dbReference type="PANTHER" id="PTHR38761:SF1">
    <property type="entry name" value="GLUTAMATE--CYSTEINE LIGASE"/>
    <property type="match status" value="1"/>
</dbReference>
<comment type="caution">
    <text evidence="11">The sequence shown here is derived from an EMBL/GenBank/DDBJ whole genome shotgun (WGS) entry which is preliminary data.</text>
</comment>
<comment type="pathway">
    <text evidence="1 9">Sulfur metabolism; glutathione biosynthesis; glutathione from L-cysteine and L-glutamate: step 1/2.</text>
</comment>
<gene>
    <name evidence="11" type="ORF">A5869_002255</name>
</gene>
<dbReference type="SUPFAM" id="SSF55931">
    <property type="entry name" value="Glutamine synthetase/guanido kinase"/>
    <property type="match status" value="1"/>
</dbReference>
<evidence type="ECO:0000256" key="3">
    <source>
        <dbReference type="ARBA" id="ARBA00022598"/>
    </source>
</evidence>
<comment type="similarity">
    <text evidence="8">Belongs to the glutamate--cysteine ligase type 1 family.</text>
</comment>
<keyword evidence="5" id="KW-0547">Nucleotide-binding</keyword>
<keyword evidence="4 8" id="KW-0317">Glutathione biosynthesis</keyword>
<evidence type="ECO:0000256" key="5">
    <source>
        <dbReference type="ARBA" id="ARBA00022741"/>
    </source>
</evidence>
<organism evidence="11 12">
    <name type="scientific">Enterococcus cecorum</name>
    <dbReference type="NCBI Taxonomy" id="44008"/>
    <lineage>
        <taxon>Bacteria</taxon>
        <taxon>Bacillati</taxon>
        <taxon>Bacillota</taxon>
        <taxon>Bacilli</taxon>
        <taxon>Lactobacillales</taxon>
        <taxon>Enterococcaceae</taxon>
        <taxon>Enterococcus</taxon>
    </lineage>
</organism>
<keyword evidence="6" id="KW-0067">ATP-binding</keyword>
<comment type="catalytic activity">
    <reaction evidence="7 9">
        <text>L-cysteine + L-glutamate + ATP = gamma-L-glutamyl-L-cysteine + ADP + phosphate + H(+)</text>
        <dbReference type="Rhea" id="RHEA:13285"/>
        <dbReference type="ChEBI" id="CHEBI:15378"/>
        <dbReference type="ChEBI" id="CHEBI:29985"/>
        <dbReference type="ChEBI" id="CHEBI:30616"/>
        <dbReference type="ChEBI" id="CHEBI:35235"/>
        <dbReference type="ChEBI" id="CHEBI:43474"/>
        <dbReference type="ChEBI" id="CHEBI:58173"/>
        <dbReference type="ChEBI" id="CHEBI:456216"/>
        <dbReference type="EC" id="6.3.2.2"/>
    </reaction>
</comment>
<dbReference type="GO" id="GO:0046872">
    <property type="term" value="F:metal ion binding"/>
    <property type="evidence" value="ECO:0007669"/>
    <property type="project" value="TreeGrafter"/>
</dbReference>
<dbReference type="InterPro" id="IPR007370">
    <property type="entry name" value="Glu_cys_ligase"/>
</dbReference>